<keyword evidence="1" id="KW-0235">DNA replication</keyword>
<dbReference type="InterPro" id="IPR043502">
    <property type="entry name" value="DNA/RNA_pol_sf"/>
</dbReference>
<organism evidence="4 5">
    <name type="scientific">Prorocentrum cordatum</name>
    <dbReference type="NCBI Taxonomy" id="2364126"/>
    <lineage>
        <taxon>Eukaryota</taxon>
        <taxon>Sar</taxon>
        <taxon>Alveolata</taxon>
        <taxon>Dinophyceae</taxon>
        <taxon>Prorocentrales</taxon>
        <taxon>Prorocentraceae</taxon>
        <taxon>Prorocentrum</taxon>
    </lineage>
</organism>
<dbReference type="Gene3D" id="3.30.70.370">
    <property type="match status" value="1"/>
</dbReference>
<dbReference type="Pfam" id="PF01612">
    <property type="entry name" value="DNA_pol_A_exo1"/>
    <property type="match status" value="1"/>
</dbReference>
<dbReference type="SMART" id="SM00482">
    <property type="entry name" value="POLAc"/>
    <property type="match status" value="1"/>
</dbReference>
<proteinExistence type="predicted"/>
<gene>
    <name evidence="4" type="ORF">PCOR1329_LOCUS79003</name>
</gene>
<dbReference type="InterPro" id="IPR001098">
    <property type="entry name" value="DNA-dir_DNA_pol_A_palm_dom"/>
</dbReference>
<feature type="region of interest" description="Disordered" evidence="2">
    <location>
        <begin position="1"/>
        <end position="63"/>
    </location>
</feature>
<dbReference type="InterPro" id="IPR002298">
    <property type="entry name" value="DNA_polymerase_A"/>
</dbReference>
<dbReference type="PANTHER" id="PTHR10133">
    <property type="entry name" value="DNA POLYMERASE I"/>
    <property type="match status" value="1"/>
</dbReference>
<dbReference type="SUPFAM" id="SSF53098">
    <property type="entry name" value="Ribonuclease H-like"/>
    <property type="match status" value="1"/>
</dbReference>
<dbReference type="InterPro" id="IPR036397">
    <property type="entry name" value="RNaseH_sf"/>
</dbReference>
<dbReference type="Gene3D" id="1.20.1060.10">
    <property type="entry name" value="Taq DNA Polymerase, Chain T, domain 4"/>
    <property type="match status" value="1"/>
</dbReference>
<dbReference type="Pfam" id="PF00476">
    <property type="entry name" value="DNA_pol_A"/>
    <property type="match status" value="1"/>
</dbReference>
<dbReference type="InterPro" id="IPR002562">
    <property type="entry name" value="3'-5'_exonuclease_dom"/>
</dbReference>
<protein>
    <recommendedName>
        <fullName evidence="3">DNA-directed DNA polymerase family A palm domain-containing protein</fullName>
    </recommendedName>
</protein>
<feature type="compositionally biased region" description="Low complexity" evidence="2">
    <location>
        <begin position="1"/>
        <end position="29"/>
    </location>
</feature>
<dbReference type="SUPFAM" id="SSF56672">
    <property type="entry name" value="DNA/RNA polymerases"/>
    <property type="match status" value="1"/>
</dbReference>
<dbReference type="PRINTS" id="PR00868">
    <property type="entry name" value="DNAPOLI"/>
</dbReference>
<name>A0ABN9XQX5_9DINO</name>
<evidence type="ECO:0000313" key="4">
    <source>
        <dbReference type="EMBL" id="CAK0902366.1"/>
    </source>
</evidence>
<comment type="caution">
    <text evidence="4">The sequence shown here is derived from an EMBL/GenBank/DDBJ whole genome shotgun (WGS) entry which is preliminary data.</text>
</comment>
<feature type="compositionally biased region" description="Gly residues" evidence="2">
    <location>
        <begin position="44"/>
        <end position="63"/>
    </location>
</feature>
<evidence type="ECO:0000259" key="3">
    <source>
        <dbReference type="SMART" id="SM00482"/>
    </source>
</evidence>
<evidence type="ECO:0000256" key="2">
    <source>
        <dbReference type="SAM" id="MobiDB-lite"/>
    </source>
</evidence>
<reference evidence="4" key="1">
    <citation type="submission" date="2023-10" db="EMBL/GenBank/DDBJ databases">
        <authorList>
            <person name="Chen Y."/>
            <person name="Shah S."/>
            <person name="Dougan E. K."/>
            <person name="Thang M."/>
            <person name="Chan C."/>
        </authorList>
    </citation>
    <scope>NUCLEOTIDE SEQUENCE [LARGE SCALE GENOMIC DNA]</scope>
</reference>
<dbReference type="Proteomes" id="UP001189429">
    <property type="component" value="Unassembled WGS sequence"/>
</dbReference>
<dbReference type="Gene3D" id="3.30.420.10">
    <property type="entry name" value="Ribonuclease H-like superfamily/Ribonuclease H"/>
    <property type="match status" value="1"/>
</dbReference>
<keyword evidence="5" id="KW-1185">Reference proteome</keyword>
<feature type="compositionally biased region" description="Low complexity" evidence="2">
    <location>
        <begin position="363"/>
        <end position="376"/>
    </location>
</feature>
<evidence type="ECO:0000256" key="1">
    <source>
        <dbReference type="ARBA" id="ARBA00022705"/>
    </source>
</evidence>
<evidence type="ECO:0000313" key="5">
    <source>
        <dbReference type="Proteomes" id="UP001189429"/>
    </source>
</evidence>
<dbReference type="EMBL" id="CAUYUJ010021059">
    <property type="protein sequence ID" value="CAK0902366.1"/>
    <property type="molecule type" value="Genomic_DNA"/>
</dbReference>
<sequence>MMTAAPTRGAAMAPGPAAAPQRQLGGQPPHVRGAGSLDQPTPGLGRGAWPGGSARGGGVGAGAGQEPAAAVAAVLVAALLAGSGRRREKKRAPAVALAARGGQKVVPRAVDGGPHATEPAVELRWLLAQAVERRQPQGGCPPQEAAAAKRVVRATLARLLSASATERTFQACYQQHLPAALEQEGAARGAVSAAVRQLVEESLRWYHMLEDPRGASAACVELEFLVAVPGDASWPTARCLASIDRVDMRLHGRSRVLTLVDYAVGPVDDAEEEWLRLGAQAWALRQCGQFAWDELRVRRLGLAEGGCQERALGDEDFQRAERAVREALLAHRSGGLAAAPCARAPGERPAAAGAREAEGRFEAGAAQGAAPARPAASQHPGWRPSACGDCQQQEADPVAATRGTTVVRTVDQAAAAVEKLCSLTDRIHAVDTEVRGWSPGQTPYGNGEVICFSVYCGDDVDFGDGPRLWVDNLCENGHSRDLLWRFRDYFENPKIRKVFHNYAFDRAMFVNEGLSVAGFAGDTMHMARLEHSDRQVYSLEGLGEELLGEAWRKRALREFMAEEKLRSVDDLHLSPKDEVREEWIDYSTFDTVATWKLHECLERRLRRMPWHGGCMLDFYETYWRPFAEVLVDIEACGIPIDTAQLQEQERRARQDVDLCHKRFQEWIRAEYLEKYPSKQELQNAPEQINLQSSRQMQHLLFGKGVETFGSTAIGGLGLPETLCRTRTATGGLSLSGETILKLSGSNPESGEQGCGTALPFLGVRGCTGLSMINKAKDIEKNINTFLLPLQKHVDRQGRVHTSLKLNTNTGRLASSEPNLQQLPALDKDVYKIRQAVKCADDRLFIVADYGQLELRVLAHMSGSKQMIHALCSGIDIHSATALNMYSHVKAAVDRKEVCLNGGGGVPLLKDVFGSERRCAKAVNFGIAYGMTEHGLSLNLNCDLEEAKQMIAKWYEAYPEVRTWQENVKLEAIGQAEQSGSDLAYVRTLRGRPRPLPVAHLRPRGKRAWSKSAESRDQDLQEWKRANSAKRQATNAPIQGGSADIVVEAMIKAHRSSELRRLGYQMVLQIHDELIFEGPAENADAALLVVKDVMERPFLDGWEMKVPLPVDAKVVATWMEAK</sequence>
<accession>A0ABN9XQX5</accession>
<feature type="region of interest" description="Disordered" evidence="2">
    <location>
        <begin position="363"/>
        <end position="390"/>
    </location>
</feature>
<dbReference type="Gene3D" id="1.10.150.20">
    <property type="entry name" value="5' to 3' exonuclease, C-terminal subdomain"/>
    <property type="match status" value="1"/>
</dbReference>
<dbReference type="InterPro" id="IPR012337">
    <property type="entry name" value="RNaseH-like_sf"/>
</dbReference>
<dbReference type="PANTHER" id="PTHR10133:SF27">
    <property type="entry name" value="DNA POLYMERASE NU"/>
    <property type="match status" value="1"/>
</dbReference>
<feature type="domain" description="DNA-directed DNA polymerase family A palm" evidence="3">
    <location>
        <begin position="831"/>
        <end position="1081"/>
    </location>
</feature>